<dbReference type="RefSeq" id="WP_171364060.1">
    <property type="nucleotide sequence ID" value="NZ_WVQY01000006.1"/>
</dbReference>
<comment type="caution">
    <text evidence="2">The sequence shown here is derived from an EMBL/GenBank/DDBJ whole genome shotgun (WGS) entry which is preliminary data.</text>
</comment>
<organism evidence="2 3">
    <name type="scientific">Ruegeria atlantica</name>
    <dbReference type="NCBI Taxonomy" id="81569"/>
    <lineage>
        <taxon>Bacteria</taxon>
        <taxon>Pseudomonadati</taxon>
        <taxon>Pseudomonadota</taxon>
        <taxon>Alphaproteobacteria</taxon>
        <taxon>Rhodobacterales</taxon>
        <taxon>Roseobacteraceae</taxon>
        <taxon>Ruegeria</taxon>
    </lineage>
</organism>
<evidence type="ECO:0000313" key="2">
    <source>
        <dbReference type="EMBL" id="NOD31660.1"/>
    </source>
</evidence>
<dbReference type="EMBL" id="WVQY01000006">
    <property type="protein sequence ID" value="NOD31660.1"/>
    <property type="molecule type" value="Genomic_DNA"/>
</dbReference>
<proteinExistence type="predicted"/>
<dbReference type="Proteomes" id="UP000599383">
    <property type="component" value="Unassembled WGS sequence"/>
</dbReference>
<accession>A0ABX1WEE4</accession>
<protein>
    <submittedName>
        <fullName evidence="2">Uncharacterized protein</fullName>
    </submittedName>
</protein>
<sequence>MPISPESTLKRIGRAAMSNSDRQERLFKKTGVKVAAQGHATPNYRTVAAVTERMQKVQVDLSALRSKTVTVR</sequence>
<evidence type="ECO:0000313" key="3">
    <source>
        <dbReference type="Proteomes" id="UP000599383"/>
    </source>
</evidence>
<keyword evidence="3" id="KW-1185">Reference proteome</keyword>
<reference evidence="2 3" key="1">
    <citation type="submission" date="2019-12" db="EMBL/GenBank/DDBJ databases">
        <title>Ruegeria JWLKs population differentiation of coral mucus and skeleton niches.</title>
        <authorList>
            <person name="Luo D."/>
        </authorList>
    </citation>
    <scope>NUCLEOTIDE SEQUENCE [LARGE SCALE GENOMIC DNA]</scope>
    <source>
        <strain evidence="2 3">HKCCD6238</strain>
    </source>
</reference>
<gene>
    <name evidence="2" type="ORF">GS617_15420</name>
</gene>
<evidence type="ECO:0000256" key="1">
    <source>
        <dbReference type="SAM" id="MobiDB-lite"/>
    </source>
</evidence>
<name>A0ABX1WEE4_9RHOB</name>
<feature type="region of interest" description="Disordered" evidence="1">
    <location>
        <begin position="1"/>
        <end position="21"/>
    </location>
</feature>